<evidence type="ECO:0000313" key="1">
    <source>
        <dbReference type="EMBL" id="KAK8581866.1"/>
    </source>
</evidence>
<organism evidence="1 2">
    <name type="scientific">Hibiscus sabdariffa</name>
    <name type="common">roselle</name>
    <dbReference type="NCBI Taxonomy" id="183260"/>
    <lineage>
        <taxon>Eukaryota</taxon>
        <taxon>Viridiplantae</taxon>
        <taxon>Streptophyta</taxon>
        <taxon>Embryophyta</taxon>
        <taxon>Tracheophyta</taxon>
        <taxon>Spermatophyta</taxon>
        <taxon>Magnoliopsida</taxon>
        <taxon>eudicotyledons</taxon>
        <taxon>Gunneridae</taxon>
        <taxon>Pentapetalae</taxon>
        <taxon>rosids</taxon>
        <taxon>malvids</taxon>
        <taxon>Malvales</taxon>
        <taxon>Malvaceae</taxon>
        <taxon>Malvoideae</taxon>
        <taxon>Hibiscus</taxon>
    </lineage>
</organism>
<proteinExistence type="predicted"/>
<sequence>MTPEVNVLAAELKDASKLILIVLPAGEPFNNMCHWLRLRKSFKRIEFTNESLNEGGGPGGAGGRPTDVKICVVVGQENTK</sequence>
<dbReference type="EMBL" id="JBBPBM010000006">
    <property type="protein sequence ID" value="KAK8581866.1"/>
    <property type="molecule type" value="Genomic_DNA"/>
</dbReference>
<evidence type="ECO:0000313" key="2">
    <source>
        <dbReference type="Proteomes" id="UP001472677"/>
    </source>
</evidence>
<accession>A0ABR2FM27</accession>
<gene>
    <name evidence="1" type="ORF">V6N12_072072</name>
</gene>
<dbReference type="Proteomes" id="UP001472677">
    <property type="component" value="Unassembled WGS sequence"/>
</dbReference>
<comment type="caution">
    <text evidence="1">The sequence shown here is derived from an EMBL/GenBank/DDBJ whole genome shotgun (WGS) entry which is preliminary data.</text>
</comment>
<reference evidence="1 2" key="1">
    <citation type="journal article" date="2024" name="G3 (Bethesda)">
        <title>Genome assembly of Hibiscus sabdariffa L. provides insights into metabolisms of medicinal natural products.</title>
        <authorList>
            <person name="Kim T."/>
        </authorList>
    </citation>
    <scope>NUCLEOTIDE SEQUENCE [LARGE SCALE GENOMIC DNA]</scope>
    <source>
        <strain evidence="1">TK-2024</strain>
        <tissue evidence="1">Old leaves</tissue>
    </source>
</reference>
<keyword evidence="2" id="KW-1185">Reference proteome</keyword>
<protein>
    <submittedName>
        <fullName evidence="1">Uncharacterized protein</fullName>
    </submittedName>
</protein>
<name>A0ABR2FM27_9ROSI</name>